<dbReference type="PANTHER" id="PTHR34222">
    <property type="entry name" value="GAG_PRE-INTEGRS DOMAIN-CONTAINING PROTEIN"/>
    <property type="match status" value="1"/>
</dbReference>
<proteinExistence type="predicted"/>
<evidence type="ECO:0000313" key="1">
    <source>
        <dbReference type="EMBL" id="OAY39228.1"/>
    </source>
</evidence>
<gene>
    <name evidence="1" type="ORF">MANES_10G077700</name>
</gene>
<dbReference type="PANTHER" id="PTHR34222:SF99">
    <property type="entry name" value="PROTEIN, PUTATIVE-RELATED"/>
    <property type="match status" value="1"/>
</dbReference>
<accession>A0A2C9V6B8</accession>
<dbReference type="AlphaFoldDB" id="A0A2C9V6B8"/>
<organism evidence="1">
    <name type="scientific">Manihot esculenta</name>
    <name type="common">Cassava</name>
    <name type="synonym">Jatropha manihot</name>
    <dbReference type="NCBI Taxonomy" id="3983"/>
    <lineage>
        <taxon>Eukaryota</taxon>
        <taxon>Viridiplantae</taxon>
        <taxon>Streptophyta</taxon>
        <taxon>Embryophyta</taxon>
        <taxon>Tracheophyta</taxon>
        <taxon>Spermatophyta</taxon>
        <taxon>Magnoliopsida</taxon>
        <taxon>eudicotyledons</taxon>
        <taxon>Gunneridae</taxon>
        <taxon>Pentapetalae</taxon>
        <taxon>rosids</taxon>
        <taxon>fabids</taxon>
        <taxon>Malpighiales</taxon>
        <taxon>Euphorbiaceae</taxon>
        <taxon>Crotonoideae</taxon>
        <taxon>Manihoteae</taxon>
        <taxon>Manihot</taxon>
    </lineage>
</organism>
<dbReference type="EMBL" id="CM004396">
    <property type="protein sequence ID" value="OAY39228.1"/>
    <property type="molecule type" value="Genomic_DNA"/>
</dbReference>
<sequence>MVYFTKLKKIWDELSCLRPFSACDCGASKVIISLDSDDKLIDSYDHVKHQVLLMDPLLSVNKAYSIVLIVEKQREVQSIVVESSESSTVLIARFQNTQKDITRRPRTYGKKRDGKKMTSTTPFAIQMTILEWLASRILAI</sequence>
<reference evidence="1" key="1">
    <citation type="submission" date="2016-02" db="EMBL/GenBank/DDBJ databases">
        <title>WGS assembly of Manihot esculenta.</title>
        <authorList>
            <person name="Bredeson J.V."/>
            <person name="Prochnik S.E."/>
            <person name="Lyons J.B."/>
            <person name="Schmutz J."/>
            <person name="Grimwood J."/>
            <person name="Vrebalov J."/>
            <person name="Bart R.S."/>
            <person name="Amuge T."/>
            <person name="Ferguson M.E."/>
            <person name="Green R."/>
            <person name="Putnam N."/>
            <person name="Stites J."/>
            <person name="Rounsley S."/>
            <person name="Rokhsar D.S."/>
        </authorList>
    </citation>
    <scope>NUCLEOTIDE SEQUENCE [LARGE SCALE GENOMIC DNA]</scope>
    <source>
        <tissue evidence="1">Leaf</tissue>
    </source>
</reference>
<name>A0A2C9V6B8_MANES</name>
<protein>
    <submittedName>
        <fullName evidence="1">Uncharacterized protein</fullName>
    </submittedName>
</protein>